<keyword evidence="6 8" id="KW-0378">Hydrolase</keyword>
<dbReference type="GO" id="GO:0046294">
    <property type="term" value="P:formaldehyde catabolic process"/>
    <property type="evidence" value="ECO:0007669"/>
    <property type="project" value="InterPro"/>
</dbReference>
<dbReference type="PANTHER" id="PTHR10061:SF0">
    <property type="entry name" value="S-FORMYLGLUTATHIONE HYDROLASE"/>
    <property type="match status" value="1"/>
</dbReference>
<feature type="active site" description="Charge relay system" evidence="7">
    <location>
        <position position="228"/>
    </location>
</feature>
<dbReference type="EC" id="3.1.2.12" evidence="3 8"/>
<dbReference type="Pfam" id="PF00756">
    <property type="entry name" value="Esterase"/>
    <property type="match status" value="1"/>
</dbReference>
<dbReference type="GO" id="GO:0005829">
    <property type="term" value="C:cytosol"/>
    <property type="evidence" value="ECO:0007669"/>
    <property type="project" value="TreeGrafter"/>
</dbReference>
<evidence type="ECO:0000313" key="10">
    <source>
        <dbReference type="Proteomes" id="UP001283361"/>
    </source>
</evidence>
<dbReference type="PANTHER" id="PTHR10061">
    <property type="entry name" value="S-FORMYLGLUTATHIONE HYDROLASE"/>
    <property type="match status" value="1"/>
</dbReference>
<evidence type="ECO:0000256" key="2">
    <source>
        <dbReference type="ARBA" id="ARBA00005622"/>
    </source>
</evidence>
<keyword evidence="5 8" id="KW-0719">Serine esterase</keyword>
<dbReference type="Proteomes" id="UP001283361">
    <property type="component" value="Unassembled WGS sequence"/>
</dbReference>
<evidence type="ECO:0000256" key="1">
    <source>
        <dbReference type="ARBA" id="ARBA00002608"/>
    </source>
</evidence>
<comment type="catalytic activity">
    <reaction evidence="8">
        <text>S-formylglutathione + H2O = formate + glutathione + H(+)</text>
        <dbReference type="Rhea" id="RHEA:14961"/>
        <dbReference type="ChEBI" id="CHEBI:15377"/>
        <dbReference type="ChEBI" id="CHEBI:15378"/>
        <dbReference type="ChEBI" id="CHEBI:15740"/>
        <dbReference type="ChEBI" id="CHEBI:57688"/>
        <dbReference type="ChEBI" id="CHEBI:57925"/>
        <dbReference type="EC" id="3.1.2.12"/>
    </reaction>
</comment>
<dbReference type="FunFam" id="3.40.50.1820:FF:000334">
    <property type="entry name" value="S-formylglutathione hydrolase"/>
    <property type="match status" value="1"/>
</dbReference>
<comment type="similarity">
    <text evidence="2 8">Belongs to the esterase D family.</text>
</comment>
<keyword evidence="10" id="KW-1185">Reference proteome</keyword>
<evidence type="ECO:0000256" key="5">
    <source>
        <dbReference type="ARBA" id="ARBA00022487"/>
    </source>
</evidence>
<evidence type="ECO:0000256" key="4">
    <source>
        <dbReference type="ARBA" id="ARBA00016774"/>
    </source>
</evidence>
<gene>
    <name evidence="9" type="ORF">RRG08_051902</name>
</gene>
<comment type="caution">
    <text evidence="9">The sequence shown here is derived from an EMBL/GenBank/DDBJ whole genome shotgun (WGS) entry which is preliminary data.</text>
</comment>
<keyword evidence="8" id="KW-0963">Cytoplasm</keyword>
<dbReference type="Gene3D" id="3.40.50.1820">
    <property type="entry name" value="alpha/beta hydrolase"/>
    <property type="match status" value="1"/>
</dbReference>
<proteinExistence type="inferred from homology"/>
<name>A0AAE1CR35_9GAST</name>
<comment type="subcellular location">
    <subcellularLocation>
        <location evidence="8">Cytoplasm</location>
    </subcellularLocation>
</comment>
<sequence length="284" mass="31594">MSKLTLVSSNKTFGGEQRVYSHESSEVGCTMKFGVFLPAEALAGTKLPVVMWLSGLTCTEQNFISKAGAQRVAAELKLIIVNPDTSPRGLNIEGEDDSYDFGSGAGFYVDATTNKWKKNYRMYSYVTKEFLSLVHDNFPTIPDKQGVFGHSMGGHGALIMTLKNPGMFSSVSAFAPISHPMECPWGHKCFGGYLGEDKDTWKAYDASVLVKTYDGPPLDILVDQGSADNFLKENQLLPEKFIEACKESNVPCVLRMKEGYDHSYYFIASFMEDHLRHHAKHLHH</sequence>
<dbReference type="NCBIfam" id="TIGR02821">
    <property type="entry name" value="fghA_ester_D"/>
    <property type="match status" value="1"/>
</dbReference>
<reference evidence="9" key="1">
    <citation type="journal article" date="2023" name="G3 (Bethesda)">
        <title>A reference genome for the long-term kleptoplast-retaining sea slug Elysia crispata morphotype clarki.</title>
        <authorList>
            <person name="Eastman K.E."/>
            <person name="Pendleton A.L."/>
            <person name="Shaikh M.A."/>
            <person name="Suttiyut T."/>
            <person name="Ogas R."/>
            <person name="Tomko P."/>
            <person name="Gavelis G."/>
            <person name="Widhalm J.R."/>
            <person name="Wisecaver J.H."/>
        </authorList>
    </citation>
    <scope>NUCLEOTIDE SEQUENCE</scope>
    <source>
        <strain evidence="9">ECLA1</strain>
    </source>
</reference>
<organism evidence="9 10">
    <name type="scientific">Elysia crispata</name>
    <name type="common">lettuce slug</name>
    <dbReference type="NCBI Taxonomy" id="231223"/>
    <lineage>
        <taxon>Eukaryota</taxon>
        <taxon>Metazoa</taxon>
        <taxon>Spiralia</taxon>
        <taxon>Lophotrochozoa</taxon>
        <taxon>Mollusca</taxon>
        <taxon>Gastropoda</taxon>
        <taxon>Heterobranchia</taxon>
        <taxon>Euthyneura</taxon>
        <taxon>Panpulmonata</taxon>
        <taxon>Sacoglossa</taxon>
        <taxon>Placobranchoidea</taxon>
        <taxon>Plakobranchidae</taxon>
        <taxon>Elysia</taxon>
    </lineage>
</organism>
<evidence type="ECO:0000256" key="6">
    <source>
        <dbReference type="ARBA" id="ARBA00022801"/>
    </source>
</evidence>
<evidence type="ECO:0000256" key="7">
    <source>
        <dbReference type="PIRSR" id="PIRSR614186-1"/>
    </source>
</evidence>
<dbReference type="SUPFAM" id="SSF53474">
    <property type="entry name" value="alpha/beta-Hydrolases"/>
    <property type="match status" value="1"/>
</dbReference>
<dbReference type="GO" id="GO:0052689">
    <property type="term" value="F:carboxylic ester hydrolase activity"/>
    <property type="evidence" value="ECO:0007669"/>
    <property type="project" value="UniProtKB-KW"/>
</dbReference>
<evidence type="ECO:0000256" key="8">
    <source>
        <dbReference type="RuleBase" id="RU363068"/>
    </source>
</evidence>
<evidence type="ECO:0000256" key="3">
    <source>
        <dbReference type="ARBA" id="ARBA00012479"/>
    </source>
</evidence>
<dbReference type="EMBL" id="JAWDGP010007099">
    <property type="protein sequence ID" value="KAK3729931.1"/>
    <property type="molecule type" value="Genomic_DNA"/>
</dbReference>
<feature type="active site" description="Charge relay system" evidence="7">
    <location>
        <position position="151"/>
    </location>
</feature>
<dbReference type="InterPro" id="IPR029058">
    <property type="entry name" value="AB_hydrolase_fold"/>
</dbReference>
<comment type="function">
    <text evidence="1 8">Serine hydrolase involved in the detoxification of formaldehyde.</text>
</comment>
<dbReference type="AlphaFoldDB" id="A0AAE1CR35"/>
<dbReference type="GO" id="GO:0018738">
    <property type="term" value="F:S-formylglutathione hydrolase activity"/>
    <property type="evidence" value="ECO:0007669"/>
    <property type="project" value="UniProtKB-EC"/>
</dbReference>
<accession>A0AAE1CR35</accession>
<dbReference type="InterPro" id="IPR014186">
    <property type="entry name" value="S-formylglutathione_hydrol"/>
</dbReference>
<dbReference type="InterPro" id="IPR000801">
    <property type="entry name" value="Esterase-like"/>
</dbReference>
<feature type="active site" description="Charge relay system" evidence="7">
    <location>
        <position position="262"/>
    </location>
</feature>
<protein>
    <recommendedName>
        <fullName evidence="4 8">S-formylglutathione hydrolase</fullName>
        <ecNumber evidence="3 8">3.1.2.12</ecNumber>
    </recommendedName>
</protein>
<evidence type="ECO:0000313" key="9">
    <source>
        <dbReference type="EMBL" id="KAK3729931.1"/>
    </source>
</evidence>